<accession>A0A813MDJ2</accession>
<reference evidence="5" key="1">
    <citation type="submission" date="2021-02" db="EMBL/GenBank/DDBJ databases">
        <authorList>
            <person name="Nowell W R."/>
        </authorList>
    </citation>
    <scope>NUCLEOTIDE SEQUENCE</scope>
</reference>
<dbReference type="InterPro" id="IPR042178">
    <property type="entry name" value="Serpin_sf_1"/>
</dbReference>
<evidence type="ECO:0000313" key="6">
    <source>
        <dbReference type="Proteomes" id="UP000663860"/>
    </source>
</evidence>
<comment type="similarity">
    <text evidence="1 2">Belongs to the serpin family.</text>
</comment>
<evidence type="ECO:0000256" key="2">
    <source>
        <dbReference type="RuleBase" id="RU000411"/>
    </source>
</evidence>
<evidence type="ECO:0000256" key="3">
    <source>
        <dbReference type="SAM" id="SignalP"/>
    </source>
</evidence>
<dbReference type="Proteomes" id="UP000663860">
    <property type="component" value="Unassembled WGS sequence"/>
</dbReference>
<dbReference type="PANTHER" id="PTHR11461">
    <property type="entry name" value="SERINE PROTEASE INHIBITOR, SERPIN"/>
    <property type="match status" value="1"/>
</dbReference>
<protein>
    <recommendedName>
        <fullName evidence="4">Serpin domain-containing protein</fullName>
    </recommendedName>
</protein>
<comment type="caution">
    <text evidence="5">The sequence shown here is derived from an EMBL/GenBank/DDBJ whole genome shotgun (WGS) entry which is preliminary data.</text>
</comment>
<dbReference type="Gene3D" id="3.30.497.10">
    <property type="entry name" value="Antithrombin, subunit I, domain 2"/>
    <property type="match status" value="1"/>
</dbReference>
<dbReference type="PANTHER" id="PTHR11461:SF211">
    <property type="entry name" value="GH10112P-RELATED"/>
    <property type="match status" value="1"/>
</dbReference>
<dbReference type="Gene3D" id="2.30.39.10">
    <property type="entry name" value="Alpha-1-antitrypsin, domain 1"/>
    <property type="match status" value="1"/>
</dbReference>
<dbReference type="InterPro" id="IPR023796">
    <property type="entry name" value="Serpin_dom"/>
</dbReference>
<dbReference type="AlphaFoldDB" id="A0A813MDJ2"/>
<dbReference type="SMART" id="SM00093">
    <property type="entry name" value="SERPIN"/>
    <property type="match status" value="1"/>
</dbReference>
<dbReference type="InterPro" id="IPR042185">
    <property type="entry name" value="Serpin_sf_2"/>
</dbReference>
<dbReference type="Pfam" id="PF00079">
    <property type="entry name" value="Serpin"/>
    <property type="match status" value="1"/>
</dbReference>
<dbReference type="InterPro" id="IPR036186">
    <property type="entry name" value="Serpin_sf"/>
</dbReference>
<evidence type="ECO:0000256" key="1">
    <source>
        <dbReference type="ARBA" id="ARBA00009500"/>
    </source>
</evidence>
<feature type="domain" description="Serpin" evidence="4">
    <location>
        <begin position="42"/>
        <end position="423"/>
    </location>
</feature>
<evidence type="ECO:0000259" key="4">
    <source>
        <dbReference type="SMART" id="SM00093"/>
    </source>
</evidence>
<dbReference type="InterPro" id="IPR000215">
    <property type="entry name" value="Serpin_fam"/>
</dbReference>
<dbReference type="SUPFAM" id="SSF56574">
    <property type="entry name" value="Serpins"/>
    <property type="match status" value="1"/>
</dbReference>
<proteinExistence type="inferred from homology"/>
<dbReference type="GO" id="GO:0004867">
    <property type="term" value="F:serine-type endopeptidase inhibitor activity"/>
    <property type="evidence" value="ECO:0007669"/>
    <property type="project" value="InterPro"/>
</dbReference>
<sequence length="426" mass="49419">MRCIESFLYRAILFVTLLQINNVVHSKITEKDLSKSILDFAIGFSRHHSSPDIVGRRNLVWSPLSLYEAMLMVGEGADGNTFNELQHITHLQNKESYREWSSSFLNDVKKNVKDIQRYNISLNIANRLYADNEFDLDDVFNKNLEKYYQSQLELIDFDNAQLSADHINQWISNQTNNIIKNVLKASDIHPMTRLMIVNALHFKAPWAKAFDSDLTTKENFTLSTGRLIQLQTMHLVSHFSYYYDKKHKSQWINIPYKGNNRYVLTLALPDKDIELRVLEKKLLRNSKILSNIFNSLDNRTNVNTRVQLSLPKFRIESSLDFVQHFKKYYNVKIPFDADKADFSLMSSGRARDLFISKIIHKAVIDVDEAGTEAAAVTVVQMLSRSGMFLHEDPVQLTFSRPFLFYLRDINIKVPLFIGRFTGMSMP</sequence>
<dbReference type="GO" id="GO:0005615">
    <property type="term" value="C:extracellular space"/>
    <property type="evidence" value="ECO:0007669"/>
    <property type="project" value="InterPro"/>
</dbReference>
<gene>
    <name evidence="5" type="ORF">IZO911_LOCUS1809</name>
</gene>
<feature type="signal peptide" evidence="3">
    <location>
        <begin position="1"/>
        <end position="26"/>
    </location>
</feature>
<dbReference type="CDD" id="cd00172">
    <property type="entry name" value="serpin"/>
    <property type="match status" value="1"/>
</dbReference>
<dbReference type="EMBL" id="CAJNOE010000008">
    <property type="protein sequence ID" value="CAF0720015.1"/>
    <property type="molecule type" value="Genomic_DNA"/>
</dbReference>
<feature type="chain" id="PRO_5032356166" description="Serpin domain-containing protein" evidence="3">
    <location>
        <begin position="27"/>
        <end position="426"/>
    </location>
</feature>
<name>A0A813MDJ2_9BILA</name>
<evidence type="ECO:0000313" key="5">
    <source>
        <dbReference type="EMBL" id="CAF0720015.1"/>
    </source>
</evidence>
<keyword evidence="3" id="KW-0732">Signal</keyword>
<organism evidence="5 6">
    <name type="scientific">Adineta steineri</name>
    <dbReference type="NCBI Taxonomy" id="433720"/>
    <lineage>
        <taxon>Eukaryota</taxon>
        <taxon>Metazoa</taxon>
        <taxon>Spiralia</taxon>
        <taxon>Gnathifera</taxon>
        <taxon>Rotifera</taxon>
        <taxon>Eurotatoria</taxon>
        <taxon>Bdelloidea</taxon>
        <taxon>Adinetida</taxon>
        <taxon>Adinetidae</taxon>
        <taxon>Adineta</taxon>
    </lineage>
</organism>